<protein>
    <submittedName>
        <fullName evidence="6">Two-component system response regulator CreC</fullName>
    </submittedName>
</protein>
<dbReference type="Pfam" id="PF00072">
    <property type="entry name" value="Response_reg"/>
    <property type="match status" value="1"/>
</dbReference>
<dbReference type="Pfam" id="PF14332">
    <property type="entry name" value="DUF4388"/>
    <property type="match status" value="1"/>
</dbReference>
<dbReference type="RefSeq" id="WP_002622568.1">
    <property type="nucleotide sequence ID" value="NZ_ANAH02000010.1"/>
</dbReference>
<evidence type="ECO:0000256" key="4">
    <source>
        <dbReference type="SAM" id="MobiDB-lite"/>
    </source>
</evidence>
<dbReference type="OrthoDB" id="5523672at2"/>
<proteinExistence type="predicted"/>
<organism evidence="6 7">
    <name type="scientific">Cystobacter fuscus (strain ATCC 25194 / DSM 2262 / NBRC 100088 / M29)</name>
    <dbReference type="NCBI Taxonomy" id="1242864"/>
    <lineage>
        <taxon>Bacteria</taxon>
        <taxon>Pseudomonadati</taxon>
        <taxon>Myxococcota</taxon>
        <taxon>Myxococcia</taxon>
        <taxon>Myxococcales</taxon>
        <taxon>Cystobacterineae</taxon>
        <taxon>Archangiaceae</taxon>
        <taxon>Cystobacter</taxon>
    </lineage>
</organism>
<comment type="caution">
    <text evidence="6">The sequence shown here is derived from an EMBL/GenBank/DDBJ whole genome shotgun (WGS) entry which is preliminary data.</text>
</comment>
<keyword evidence="1 3" id="KW-0597">Phosphoprotein</keyword>
<evidence type="ECO:0000256" key="2">
    <source>
        <dbReference type="ARBA" id="ARBA00023012"/>
    </source>
</evidence>
<dbReference type="SUPFAM" id="SSF160246">
    <property type="entry name" value="EspE N-terminal domain-like"/>
    <property type="match status" value="1"/>
</dbReference>
<dbReference type="EMBL" id="ANAH02000010">
    <property type="protein sequence ID" value="EPX61364.1"/>
    <property type="molecule type" value="Genomic_DNA"/>
</dbReference>
<feature type="domain" description="Response regulatory" evidence="5">
    <location>
        <begin position="4"/>
        <end position="120"/>
    </location>
</feature>
<gene>
    <name evidence="6" type="ORF">D187_001147</name>
</gene>
<dbReference type="InterPro" id="IPR011006">
    <property type="entry name" value="CheY-like_superfamily"/>
</dbReference>
<dbReference type="PANTHER" id="PTHR44591:SF14">
    <property type="entry name" value="PROTEIN PILG"/>
    <property type="match status" value="1"/>
</dbReference>
<dbReference type="PROSITE" id="PS50110">
    <property type="entry name" value="RESPONSE_REGULATORY"/>
    <property type="match status" value="1"/>
</dbReference>
<dbReference type="AlphaFoldDB" id="S9QJ92"/>
<dbReference type="SMART" id="SM00448">
    <property type="entry name" value="REC"/>
    <property type="match status" value="1"/>
</dbReference>
<evidence type="ECO:0000259" key="5">
    <source>
        <dbReference type="PROSITE" id="PS50110"/>
    </source>
</evidence>
<evidence type="ECO:0000313" key="7">
    <source>
        <dbReference type="Proteomes" id="UP000011682"/>
    </source>
</evidence>
<dbReference type="InterPro" id="IPR050595">
    <property type="entry name" value="Bact_response_regulator"/>
</dbReference>
<dbReference type="SUPFAM" id="SSF52172">
    <property type="entry name" value="CheY-like"/>
    <property type="match status" value="1"/>
</dbReference>
<accession>S9QJ92</accession>
<dbReference type="eggNOG" id="COG0745">
    <property type="taxonomic scope" value="Bacteria"/>
</dbReference>
<name>S9QJ92_CYSF2</name>
<reference evidence="6" key="1">
    <citation type="submission" date="2013-05" db="EMBL/GenBank/DDBJ databases">
        <title>Genome assembly of Cystobacter fuscus DSM 2262.</title>
        <authorList>
            <person name="Sharma G."/>
            <person name="Khatri I."/>
            <person name="Kaur C."/>
            <person name="Mayilraj S."/>
            <person name="Subramanian S."/>
        </authorList>
    </citation>
    <scope>NUCLEOTIDE SEQUENCE [LARGE SCALE GENOMIC DNA]</scope>
    <source>
        <strain evidence="6">DSM 2262</strain>
    </source>
</reference>
<dbReference type="InterPro" id="IPR025497">
    <property type="entry name" value="PatA-like_N"/>
</dbReference>
<evidence type="ECO:0000313" key="6">
    <source>
        <dbReference type="EMBL" id="EPX61364.1"/>
    </source>
</evidence>
<dbReference type="InterPro" id="IPR001789">
    <property type="entry name" value="Sig_transdc_resp-reg_receiver"/>
</dbReference>
<dbReference type="GO" id="GO:0000160">
    <property type="term" value="P:phosphorelay signal transduction system"/>
    <property type="evidence" value="ECO:0007669"/>
    <property type="project" value="UniProtKB-KW"/>
</dbReference>
<feature type="modified residue" description="4-aspartylphosphate" evidence="3">
    <location>
        <position position="53"/>
    </location>
</feature>
<feature type="compositionally biased region" description="Pro residues" evidence="4">
    <location>
        <begin position="196"/>
        <end position="215"/>
    </location>
</feature>
<keyword evidence="7" id="KW-1185">Reference proteome</keyword>
<dbReference type="Gene3D" id="3.40.50.2300">
    <property type="match status" value="1"/>
</dbReference>
<evidence type="ECO:0000256" key="3">
    <source>
        <dbReference type="PROSITE-ProRule" id="PRU00169"/>
    </source>
</evidence>
<sequence>MAPRILVVDDNPELLSLLVQLLEDEGYEVSGVGRGAQAVEKARGQPPAAAVLDLLLPDMMGFQVADALRKQQPQLPLIFITGVFKGGKHAVDARQKYAPADYFEKPFDAARLLEAVRRAVPYTKPAPAPAPEAAPAGGDAFEDVDLDIDVEEEGTQDTLELTGRVKVTGGNLTAEIRGANLTAAPLVPSGPAALVRPPPPPGGRPAQPRPAPVAPPSSRRGELRDNLPALITAFYLSRETGELGLQRGKVKKVVYFERGMPVFALSNLLADRFGSFLVRVGKIKPEQLEDAAAVAAASQRRTGDVLVERGLLKDTERMYYVGQQVKAIIYSLFAWEDGTWVMSFKEKAAAESIKLDAHPANLIVRGVKKLYKPERLRGMIQPEDRLIPSVAPAYQLEDVDLERWETELLPRVDGHRTVAELLALANRPEPVVQGFLVALMSLGMLERQG</sequence>
<dbReference type="PANTHER" id="PTHR44591">
    <property type="entry name" value="STRESS RESPONSE REGULATOR PROTEIN 1"/>
    <property type="match status" value="1"/>
</dbReference>
<dbReference type="Proteomes" id="UP000011682">
    <property type="component" value="Unassembled WGS sequence"/>
</dbReference>
<evidence type="ECO:0000256" key="1">
    <source>
        <dbReference type="ARBA" id="ARBA00022553"/>
    </source>
</evidence>
<dbReference type="InterPro" id="IPR037257">
    <property type="entry name" value="T2SS_E_N_sf"/>
</dbReference>
<keyword evidence="2" id="KW-0902">Two-component regulatory system</keyword>
<feature type="region of interest" description="Disordered" evidence="4">
    <location>
        <begin position="187"/>
        <end position="222"/>
    </location>
</feature>